<comment type="similarity">
    <text evidence="2 7">Belongs to the ExbD/TolR family.</text>
</comment>
<sequence>MNFRKGRREDYPEINLIPFIDILLVIVIFLAVTTTYARFADLKINLPSTSAQQTPTPPKQIDVAVAEDGRYQIDDTPIGDASVDQLAAALKKAAANRSDVVVVIDADAQATHQSVVNVMEAARREGLTRITFATQTAQ</sequence>
<evidence type="ECO:0000313" key="9">
    <source>
        <dbReference type="EMBL" id="WRS40371.1"/>
    </source>
</evidence>
<evidence type="ECO:0000256" key="5">
    <source>
        <dbReference type="ARBA" id="ARBA00022989"/>
    </source>
</evidence>
<dbReference type="InterPro" id="IPR003400">
    <property type="entry name" value="ExbD"/>
</dbReference>
<evidence type="ECO:0000256" key="7">
    <source>
        <dbReference type="RuleBase" id="RU003879"/>
    </source>
</evidence>
<keyword evidence="7" id="KW-0813">Transport</keyword>
<evidence type="ECO:0000256" key="1">
    <source>
        <dbReference type="ARBA" id="ARBA00004162"/>
    </source>
</evidence>
<keyword evidence="6 8" id="KW-0472">Membrane</keyword>
<evidence type="ECO:0000256" key="2">
    <source>
        <dbReference type="ARBA" id="ARBA00005811"/>
    </source>
</evidence>
<accession>A0ABZ1CM74</accession>
<reference evidence="9 10" key="1">
    <citation type="submission" date="2023-12" db="EMBL/GenBank/DDBJ databases">
        <title>Thiobacillus sedimentum sp. nov., a chemolithoautotrophic sulfur-oxidizing bacterium isolated from freshwater sediment.</title>
        <authorList>
            <person name="Luo J."/>
            <person name="Dai C."/>
        </authorList>
    </citation>
    <scope>NUCLEOTIDE SEQUENCE [LARGE SCALE GENOMIC DNA]</scope>
    <source>
        <strain evidence="9 10">SCUT-2</strain>
    </source>
</reference>
<keyword evidence="10" id="KW-1185">Reference proteome</keyword>
<feature type="transmembrane region" description="Helical" evidence="8">
    <location>
        <begin position="16"/>
        <end position="37"/>
    </location>
</feature>
<evidence type="ECO:0000256" key="3">
    <source>
        <dbReference type="ARBA" id="ARBA00022475"/>
    </source>
</evidence>
<name>A0ABZ1CM74_9PROT</name>
<dbReference type="RefSeq" id="WP_324780901.1">
    <property type="nucleotide sequence ID" value="NZ_CP141769.1"/>
</dbReference>
<organism evidence="9 10">
    <name type="scientific">Thiobacillus sedimenti</name>
    <dbReference type="NCBI Taxonomy" id="3110231"/>
    <lineage>
        <taxon>Bacteria</taxon>
        <taxon>Pseudomonadati</taxon>
        <taxon>Pseudomonadota</taxon>
        <taxon>Betaproteobacteria</taxon>
        <taxon>Nitrosomonadales</taxon>
        <taxon>Thiobacillaceae</taxon>
        <taxon>Thiobacillus</taxon>
    </lineage>
</organism>
<evidence type="ECO:0000256" key="6">
    <source>
        <dbReference type="ARBA" id="ARBA00023136"/>
    </source>
</evidence>
<keyword evidence="3" id="KW-1003">Cell membrane</keyword>
<proteinExistence type="inferred from homology"/>
<dbReference type="PANTHER" id="PTHR30558:SF3">
    <property type="entry name" value="BIOPOLYMER TRANSPORT PROTEIN EXBD-RELATED"/>
    <property type="match status" value="1"/>
</dbReference>
<keyword evidence="7" id="KW-0653">Protein transport</keyword>
<dbReference type="Proteomes" id="UP001334732">
    <property type="component" value="Chromosome"/>
</dbReference>
<evidence type="ECO:0000256" key="4">
    <source>
        <dbReference type="ARBA" id="ARBA00022692"/>
    </source>
</evidence>
<dbReference type="Gene3D" id="3.30.420.270">
    <property type="match status" value="1"/>
</dbReference>
<keyword evidence="4 7" id="KW-0812">Transmembrane</keyword>
<dbReference type="PANTHER" id="PTHR30558">
    <property type="entry name" value="EXBD MEMBRANE COMPONENT OF PMF-DRIVEN MACROMOLECULE IMPORT SYSTEM"/>
    <property type="match status" value="1"/>
</dbReference>
<protein>
    <submittedName>
        <fullName evidence="9">Biopolymer transporter ExbD</fullName>
    </submittedName>
</protein>
<dbReference type="Pfam" id="PF02472">
    <property type="entry name" value="ExbD"/>
    <property type="match status" value="1"/>
</dbReference>
<dbReference type="EMBL" id="CP141769">
    <property type="protein sequence ID" value="WRS40371.1"/>
    <property type="molecule type" value="Genomic_DNA"/>
</dbReference>
<evidence type="ECO:0000313" key="10">
    <source>
        <dbReference type="Proteomes" id="UP001334732"/>
    </source>
</evidence>
<keyword evidence="5 8" id="KW-1133">Transmembrane helix</keyword>
<comment type="subcellular location">
    <subcellularLocation>
        <location evidence="1">Cell membrane</location>
        <topology evidence="1">Single-pass membrane protein</topology>
    </subcellularLocation>
    <subcellularLocation>
        <location evidence="7">Cell membrane</location>
        <topology evidence="7">Single-pass type II membrane protein</topology>
    </subcellularLocation>
</comment>
<gene>
    <name evidence="9" type="ORF">VA613_05735</name>
</gene>
<evidence type="ECO:0000256" key="8">
    <source>
        <dbReference type="SAM" id="Phobius"/>
    </source>
</evidence>